<evidence type="ECO:0000256" key="4">
    <source>
        <dbReference type="ARBA" id="ARBA00022490"/>
    </source>
</evidence>
<dbReference type="AlphaFoldDB" id="A0A2M8G1F2"/>
<evidence type="ECO:0000256" key="8">
    <source>
        <dbReference type="ARBA" id="ARBA00022741"/>
    </source>
</evidence>
<evidence type="ECO:0000256" key="7">
    <source>
        <dbReference type="ARBA" id="ARBA00022695"/>
    </source>
</evidence>
<proteinExistence type="inferred from homology"/>
<organism evidence="13 14">
    <name type="scientific">Candidatus Colwellbacteria bacterium CG_4_9_14_0_2_um_filter_50_12</name>
    <dbReference type="NCBI Taxonomy" id="1974538"/>
    <lineage>
        <taxon>Bacteria</taxon>
        <taxon>Candidatus Colwelliibacteriota</taxon>
    </lineage>
</organism>
<keyword evidence="9" id="KW-0067">ATP-binding</keyword>
<evidence type="ECO:0000259" key="12">
    <source>
        <dbReference type="PROSITE" id="PS51163"/>
    </source>
</evidence>
<dbReference type="Proteomes" id="UP000229674">
    <property type="component" value="Unassembled WGS sequence"/>
</dbReference>
<feature type="domain" description="YrdC-like" evidence="12">
    <location>
        <begin position="3"/>
        <end position="192"/>
    </location>
</feature>
<dbReference type="SUPFAM" id="SSF55821">
    <property type="entry name" value="YrdC/RibB"/>
    <property type="match status" value="1"/>
</dbReference>
<sequence>MSEVKIKETISILKGGGVIVYPTETLYGLGALATDREAVKKIFKIKQRPLGKMLPVIVGSLNQAQRYFVLSKTDLKLARRFWPGPLSLVLKTKSKKIERALNSKYVDVAVRLSASRFASAVAKRAGAPIVSTSANISGKPGCFTVSAAKKQFTHTTIKPDLYIDGGRLKKSPPSTVIRIRGSKIITFREGKIKIKTLEKFLKFSIFGSEATQE</sequence>
<comment type="similarity">
    <text evidence="2">Belongs to the SUA5 family.</text>
</comment>
<comment type="subcellular location">
    <subcellularLocation>
        <location evidence="1">Cytoplasm</location>
    </subcellularLocation>
</comment>
<dbReference type="GO" id="GO:0005524">
    <property type="term" value="F:ATP binding"/>
    <property type="evidence" value="ECO:0007669"/>
    <property type="project" value="UniProtKB-KW"/>
</dbReference>
<dbReference type="PROSITE" id="PS51163">
    <property type="entry name" value="YRDC"/>
    <property type="match status" value="1"/>
</dbReference>
<evidence type="ECO:0000256" key="11">
    <source>
        <dbReference type="ARBA" id="ARBA00048366"/>
    </source>
</evidence>
<keyword evidence="4" id="KW-0963">Cytoplasm</keyword>
<dbReference type="GO" id="GO:0006450">
    <property type="term" value="P:regulation of translational fidelity"/>
    <property type="evidence" value="ECO:0007669"/>
    <property type="project" value="TreeGrafter"/>
</dbReference>
<dbReference type="EC" id="2.7.7.87" evidence="3"/>
<dbReference type="GO" id="GO:0061710">
    <property type="term" value="F:L-threonylcarbamoyladenylate synthase"/>
    <property type="evidence" value="ECO:0007669"/>
    <property type="project" value="UniProtKB-EC"/>
</dbReference>
<dbReference type="GO" id="GO:0000049">
    <property type="term" value="F:tRNA binding"/>
    <property type="evidence" value="ECO:0007669"/>
    <property type="project" value="TreeGrafter"/>
</dbReference>
<evidence type="ECO:0000256" key="10">
    <source>
        <dbReference type="ARBA" id="ARBA00029774"/>
    </source>
</evidence>
<dbReference type="NCBIfam" id="TIGR00057">
    <property type="entry name" value="L-threonylcarbamoyladenylate synthase"/>
    <property type="match status" value="1"/>
</dbReference>
<dbReference type="Gene3D" id="3.90.870.10">
    <property type="entry name" value="DHBP synthase"/>
    <property type="match status" value="1"/>
</dbReference>
<dbReference type="Pfam" id="PF01300">
    <property type="entry name" value="Sua5_yciO_yrdC"/>
    <property type="match status" value="1"/>
</dbReference>
<protein>
    <recommendedName>
        <fullName evidence="10">L-threonylcarbamoyladenylate synthase</fullName>
        <ecNumber evidence="3">2.7.7.87</ecNumber>
    </recommendedName>
    <alternativeName>
        <fullName evidence="10">L-threonylcarbamoyladenylate synthase</fullName>
    </alternativeName>
</protein>
<dbReference type="InterPro" id="IPR017945">
    <property type="entry name" value="DHBP_synth_RibB-like_a/b_dom"/>
</dbReference>
<keyword evidence="7" id="KW-0548">Nucleotidyltransferase</keyword>
<dbReference type="PANTHER" id="PTHR17490:SF16">
    <property type="entry name" value="THREONYLCARBAMOYL-AMP SYNTHASE"/>
    <property type="match status" value="1"/>
</dbReference>
<reference evidence="14" key="1">
    <citation type="submission" date="2017-09" db="EMBL/GenBank/DDBJ databases">
        <title>Depth-based differentiation of microbial function through sediment-hosted aquifers and enrichment of novel symbionts in the deep terrestrial subsurface.</title>
        <authorList>
            <person name="Probst A.J."/>
            <person name="Ladd B."/>
            <person name="Jarett J.K."/>
            <person name="Geller-Mcgrath D.E."/>
            <person name="Sieber C.M.K."/>
            <person name="Emerson J.B."/>
            <person name="Anantharaman K."/>
            <person name="Thomas B.C."/>
            <person name="Malmstrom R."/>
            <person name="Stieglmeier M."/>
            <person name="Klingl A."/>
            <person name="Woyke T."/>
            <person name="Ryan C.M."/>
            <person name="Banfield J.F."/>
        </authorList>
    </citation>
    <scope>NUCLEOTIDE SEQUENCE [LARGE SCALE GENOMIC DNA]</scope>
</reference>
<dbReference type="GO" id="GO:0005737">
    <property type="term" value="C:cytoplasm"/>
    <property type="evidence" value="ECO:0007669"/>
    <property type="project" value="UniProtKB-SubCell"/>
</dbReference>
<evidence type="ECO:0000313" key="14">
    <source>
        <dbReference type="Proteomes" id="UP000229674"/>
    </source>
</evidence>
<evidence type="ECO:0000256" key="2">
    <source>
        <dbReference type="ARBA" id="ARBA00007663"/>
    </source>
</evidence>
<keyword evidence="8" id="KW-0547">Nucleotide-binding</keyword>
<gene>
    <name evidence="13" type="ORF">CO020_00470</name>
</gene>
<evidence type="ECO:0000256" key="1">
    <source>
        <dbReference type="ARBA" id="ARBA00004496"/>
    </source>
</evidence>
<dbReference type="GO" id="GO:0008033">
    <property type="term" value="P:tRNA processing"/>
    <property type="evidence" value="ECO:0007669"/>
    <property type="project" value="UniProtKB-KW"/>
</dbReference>
<keyword evidence="5" id="KW-0808">Transferase</keyword>
<dbReference type="InterPro" id="IPR050156">
    <property type="entry name" value="TC-AMP_synthase_SUA5"/>
</dbReference>
<accession>A0A2M8G1F2</accession>
<comment type="caution">
    <text evidence="13">The sequence shown here is derived from an EMBL/GenBank/DDBJ whole genome shotgun (WGS) entry which is preliminary data.</text>
</comment>
<comment type="catalytic activity">
    <reaction evidence="11">
        <text>L-threonine + hydrogencarbonate + ATP = L-threonylcarbamoyladenylate + diphosphate + H2O</text>
        <dbReference type="Rhea" id="RHEA:36407"/>
        <dbReference type="ChEBI" id="CHEBI:15377"/>
        <dbReference type="ChEBI" id="CHEBI:17544"/>
        <dbReference type="ChEBI" id="CHEBI:30616"/>
        <dbReference type="ChEBI" id="CHEBI:33019"/>
        <dbReference type="ChEBI" id="CHEBI:57926"/>
        <dbReference type="ChEBI" id="CHEBI:73682"/>
        <dbReference type="EC" id="2.7.7.87"/>
    </reaction>
</comment>
<keyword evidence="6" id="KW-0819">tRNA processing</keyword>
<name>A0A2M8G1F2_9BACT</name>
<dbReference type="GO" id="GO:0003725">
    <property type="term" value="F:double-stranded RNA binding"/>
    <property type="evidence" value="ECO:0007669"/>
    <property type="project" value="InterPro"/>
</dbReference>
<dbReference type="PANTHER" id="PTHR17490">
    <property type="entry name" value="SUA5"/>
    <property type="match status" value="1"/>
</dbReference>
<dbReference type="EMBL" id="PFQX01000020">
    <property type="protein sequence ID" value="PJC65474.1"/>
    <property type="molecule type" value="Genomic_DNA"/>
</dbReference>
<dbReference type="InterPro" id="IPR006070">
    <property type="entry name" value="Sua5-like_dom"/>
</dbReference>
<evidence type="ECO:0000313" key="13">
    <source>
        <dbReference type="EMBL" id="PJC65474.1"/>
    </source>
</evidence>
<evidence type="ECO:0000256" key="9">
    <source>
        <dbReference type="ARBA" id="ARBA00022840"/>
    </source>
</evidence>
<evidence type="ECO:0000256" key="3">
    <source>
        <dbReference type="ARBA" id="ARBA00012584"/>
    </source>
</evidence>
<evidence type="ECO:0000256" key="6">
    <source>
        <dbReference type="ARBA" id="ARBA00022694"/>
    </source>
</evidence>
<evidence type="ECO:0000256" key="5">
    <source>
        <dbReference type="ARBA" id="ARBA00022679"/>
    </source>
</evidence>